<dbReference type="EMBL" id="CP151632">
    <property type="protein sequence ID" value="WZO34292.1"/>
    <property type="molecule type" value="Genomic_DNA"/>
</dbReference>
<dbReference type="AlphaFoldDB" id="A0AAU6SBL5"/>
<organism evidence="2">
    <name type="scientific">Microbacterium sp. LWS13-1.2</name>
    <dbReference type="NCBI Taxonomy" id="3135264"/>
    <lineage>
        <taxon>Bacteria</taxon>
        <taxon>Bacillati</taxon>
        <taxon>Actinomycetota</taxon>
        <taxon>Actinomycetes</taxon>
        <taxon>Micrococcales</taxon>
        <taxon>Microbacteriaceae</taxon>
        <taxon>Microbacterium</taxon>
    </lineage>
</organism>
<dbReference type="SUPFAM" id="SSF53850">
    <property type="entry name" value="Periplasmic binding protein-like II"/>
    <property type="match status" value="1"/>
</dbReference>
<evidence type="ECO:0000313" key="2">
    <source>
        <dbReference type="EMBL" id="WZO34292.1"/>
    </source>
</evidence>
<gene>
    <name evidence="2" type="ORF">MRBLWS13_001946</name>
</gene>
<name>A0AAU6SBL5_9MICO</name>
<dbReference type="InterPro" id="IPR006059">
    <property type="entry name" value="SBP"/>
</dbReference>
<reference evidence="2" key="1">
    <citation type="submission" date="2024-04" db="EMBL/GenBank/DDBJ databases">
        <authorList>
            <person name="Roder T."/>
            <person name="Oberhansli S."/>
            <person name="Kreuzer M."/>
        </authorList>
    </citation>
    <scope>NUCLEOTIDE SEQUENCE</scope>
    <source>
        <strain evidence="2">LWS13-1.2</strain>
    </source>
</reference>
<keyword evidence="1" id="KW-0732">Signal</keyword>
<feature type="chain" id="PRO_5043380402" evidence="1">
    <location>
        <begin position="35"/>
        <end position="459"/>
    </location>
</feature>
<sequence>MKFPEKRLRRTAAAAVGGSAVLAFALTGCGGGQAAPNDGGSATEGTINWWSWTPTNDVAEQEIAAFNEEYPDIEVIYKKVPIEDYAASLKPALASNDGPDVYTVYNSGAFGAEAFAPFATDLTPAVEQMLGEDWESKVYDGGVKAYTIDDRLVAAQYAKAGAGMMWINQGMFDQYDLEPPTTLEEWVSVCETFRENGLGCFREGMASSGFAADTLHSIMDSVKPGVWTDALSGDGKWSDPAVAESLEILRTLSEEGILDEGAVGIEQYPDVNNAFLTGKVPMVQMGTWYQQNASLPTLTAALEGAGVSSETPVITIMPMPFPDVAGKGNPPTLFADVDAGNSVNAKSKNLNAATTFAVWLGHSEAGQQVVTNSLDSFATLDGIVPQWDEIELVAPELQRPALEEITTHLDQATDSRSFGLSAEVSQAIIDACQAMLISDKSGQEAADDIQAVAEAAQNR</sequence>
<dbReference type="PANTHER" id="PTHR43649">
    <property type="entry name" value="ARABINOSE-BINDING PROTEIN-RELATED"/>
    <property type="match status" value="1"/>
</dbReference>
<dbReference type="Gene3D" id="3.40.190.10">
    <property type="entry name" value="Periplasmic binding protein-like II"/>
    <property type="match status" value="2"/>
</dbReference>
<dbReference type="PROSITE" id="PS51257">
    <property type="entry name" value="PROKAR_LIPOPROTEIN"/>
    <property type="match status" value="1"/>
</dbReference>
<feature type="signal peptide" evidence="1">
    <location>
        <begin position="1"/>
        <end position="34"/>
    </location>
</feature>
<proteinExistence type="predicted"/>
<dbReference type="RefSeq" id="WP_349428851.1">
    <property type="nucleotide sequence ID" value="NZ_CP151632.1"/>
</dbReference>
<dbReference type="Pfam" id="PF01547">
    <property type="entry name" value="SBP_bac_1"/>
    <property type="match status" value="1"/>
</dbReference>
<dbReference type="InterPro" id="IPR050490">
    <property type="entry name" value="Bact_solute-bd_prot1"/>
</dbReference>
<accession>A0AAU6SBL5</accession>
<evidence type="ECO:0000256" key="1">
    <source>
        <dbReference type="SAM" id="SignalP"/>
    </source>
</evidence>
<protein>
    <submittedName>
        <fullName evidence="2">Extracellular solute-binding protein</fullName>
    </submittedName>
</protein>